<comment type="caution">
    <text evidence="1">The sequence shown here is derived from an EMBL/GenBank/DDBJ whole genome shotgun (WGS) entry which is preliminary data.</text>
</comment>
<dbReference type="EMBL" id="CAKOAT010105043">
    <property type="protein sequence ID" value="CAH8326441.1"/>
    <property type="molecule type" value="Genomic_DNA"/>
</dbReference>
<proteinExistence type="predicted"/>
<organism evidence="1 2">
    <name type="scientific">Eruca vesicaria subsp. sativa</name>
    <name type="common">Garden rocket</name>
    <name type="synonym">Eruca sativa</name>
    <dbReference type="NCBI Taxonomy" id="29727"/>
    <lineage>
        <taxon>Eukaryota</taxon>
        <taxon>Viridiplantae</taxon>
        <taxon>Streptophyta</taxon>
        <taxon>Embryophyta</taxon>
        <taxon>Tracheophyta</taxon>
        <taxon>Spermatophyta</taxon>
        <taxon>Magnoliopsida</taxon>
        <taxon>eudicotyledons</taxon>
        <taxon>Gunneridae</taxon>
        <taxon>Pentapetalae</taxon>
        <taxon>rosids</taxon>
        <taxon>malvids</taxon>
        <taxon>Brassicales</taxon>
        <taxon>Brassicaceae</taxon>
        <taxon>Brassiceae</taxon>
        <taxon>Eruca</taxon>
    </lineage>
</organism>
<dbReference type="AlphaFoldDB" id="A0ABC8JGW9"/>
<evidence type="ECO:0000313" key="2">
    <source>
        <dbReference type="Proteomes" id="UP001642260"/>
    </source>
</evidence>
<protein>
    <submittedName>
        <fullName evidence="1">Uncharacterized protein</fullName>
    </submittedName>
</protein>
<gene>
    <name evidence="1" type="ORF">ERUC_LOCUS10656</name>
</gene>
<dbReference type="Proteomes" id="UP001642260">
    <property type="component" value="Unassembled WGS sequence"/>
</dbReference>
<sequence length="61" mass="7196">MFFNPSSTIYLNFGRSLLKSGGTSSKKMDLTSSYDQNNAWRCDSRRKSFRTFSCWKERKKN</sequence>
<keyword evidence="2" id="KW-1185">Reference proteome</keyword>
<name>A0ABC8JGW9_ERUVS</name>
<accession>A0ABC8JGW9</accession>
<evidence type="ECO:0000313" key="1">
    <source>
        <dbReference type="EMBL" id="CAH8326441.1"/>
    </source>
</evidence>
<reference evidence="1 2" key="1">
    <citation type="submission" date="2022-03" db="EMBL/GenBank/DDBJ databases">
        <authorList>
            <person name="Macdonald S."/>
            <person name="Ahmed S."/>
            <person name="Newling K."/>
        </authorList>
    </citation>
    <scope>NUCLEOTIDE SEQUENCE [LARGE SCALE GENOMIC DNA]</scope>
</reference>